<proteinExistence type="predicted"/>
<evidence type="ECO:0000313" key="1">
    <source>
        <dbReference type="EMBL" id="KAI4386298.1"/>
    </source>
</evidence>
<dbReference type="EMBL" id="CM042881">
    <property type="protein sequence ID" value="KAI4386298.1"/>
    <property type="molecule type" value="Genomic_DNA"/>
</dbReference>
<sequence>MGIADRNDSPADVLPVSTAPANKVKKLTLVPLIFLIYFEVAGGPYGEEPTVQAAGPLLALLGFLVFPFIWSVPEALITAELATAFPGNGGFVIWAERAFGPFFGSLMGTWKFLTGVINIAAYPVLCINYVQQAIPVLQDGWPRAIAVVSSTLLLSFLNYTGLSIVGYTAVALGVVSLSPFIVMSLIAIPRIQPGRWLSMGQKGVPKDWNLFFNTLFWNLNFWDNASTMAGEVENPQTTFPKALLVAVLFTCMAYLLPLVAVTGAVSVDQSEWGSGFHANAAEMIAGKWLKVWIEVGAVLSTIGLYEAQLSSSAYQILGMADIGVLPKFFARRSKWFGTPWIGILLSTLICLGVSFLTFTDIISSVNLLYSLGMLLEFASFLWLRRKMPSKKRPYRVPLSLPWLVIMCLIPSVFLVLIIVLATKMVYLVTGVMTAGGIVWYFLMNFCKSRGIMEFGKPEDVDALVDE</sequence>
<organism evidence="1 2">
    <name type="scientific">Melastoma candidum</name>
    <dbReference type="NCBI Taxonomy" id="119954"/>
    <lineage>
        <taxon>Eukaryota</taxon>
        <taxon>Viridiplantae</taxon>
        <taxon>Streptophyta</taxon>
        <taxon>Embryophyta</taxon>
        <taxon>Tracheophyta</taxon>
        <taxon>Spermatophyta</taxon>
        <taxon>Magnoliopsida</taxon>
        <taxon>eudicotyledons</taxon>
        <taxon>Gunneridae</taxon>
        <taxon>Pentapetalae</taxon>
        <taxon>rosids</taxon>
        <taxon>malvids</taxon>
        <taxon>Myrtales</taxon>
        <taxon>Melastomataceae</taxon>
        <taxon>Melastomatoideae</taxon>
        <taxon>Melastomateae</taxon>
        <taxon>Melastoma</taxon>
    </lineage>
</organism>
<comment type="caution">
    <text evidence="1">The sequence shown here is derived from an EMBL/GenBank/DDBJ whole genome shotgun (WGS) entry which is preliminary data.</text>
</comment>
<reference evidence="2" key="1">
    <citation type="journal article" date="2023" name="Front. Plant Sci.">
        <title>Chromosomal-level genome assembly of Melastoma candidum provides insights into trichome evolution.</title>
        <authorList>
            <person name="Zhong Y."/>
            <person name="Wu W."/>
            <person name="Sun C."/>
            <person name="Zou P."/>
            <person name="Liu Y."/>
            <person name="Dai S."/>
            <person name="Zhou R."/>
        </authorList>
    </citation>
    <scope>NUCLEOTIDE SEQUENCE [LARGE SCALE GENOMIC DNA]</scope>
</reference>
<keyword evidence="2" id="KW-1185">Reference proteome</keyword>
<evidence type="ECO:0000313" key="2">
    <source>
        <dbReference type="Proteomes" id="UP001057402"/>
    </source>
</evidence>
<dbReference type="Proteomes" id="UP001057402">
    <property type="component" value="Chromosome 2"/>
</dbReference>
<name>A0ACB9S9Q9_9MYRT</name>
<protein>
    <submittedName>
        <fullName evidence="1">Uncharacterized protein</fullName>
    </submittedName>
</protein>
<accession>A0ACB9S9Q9</accession>
<gene>
    <name evidence="1" type="ORF">MLD38_004240</name>
</gene>